<dbReference type="OrthoDB" id="3066419at2759"/>
<evidence type="ECO:0000313" key="1">
    <source>
        <dbReference type="EMBL" id="KAE9409066.1"/>
    </source>
</evidence>
<protein>
    <submittedName>
        <fullName evidence="1">Uncharacterized protein</fullName>
    </submittedName>
</protein>
<proteinExistence type="predicted"/>
<dbReference type="EMBL" id="ML769389">
    <property type="protein sequence ID" value="KAE9409066.1"/>
    <property type="molecule type" value="Genomic_DNA"/>
</dbReference>
<organism evidence="1 2">
    <name type="scientific">Gymnopus androsaceus JB14</name>
    <dbReference type="NCBI Taxonomy" id="1447944"/>
    <lineage>
        <taxon>Eukaryota</taxon>
        <taxon>Fungi</taxon>
        <taxon>Dikarya</taxon>
        <taxon>Basidiomycota</taxon>
        <taxon>Agaricomycotina</taxon>
        <taxon>Agaricomycetes</taxon>
        <taxon>Agaricomycetidae</taxon>
        <taxon>Agaricales</taxon>
        <taxon>Marasmiineae</taxon>
        <taxon>Omphalotaceae</taxon>
        <taxon>Gymnopus</taxon>
    </lineage>
</organism>
<dbReference type="Proteomes" id="UP000799118">
    <property type="component" value="Unassembled WGS sequence"/>
</dbReference>
<reference evidence="1" key="1">
    <citation type="journal article" date="2019" name="Environ. Microbiol.">
        <title>Fungal ecological strategies reflected in gene transcription - a case study of two litter decomposers.</title>
        <authorList>
            <person name="Barbi F."/>
            <person name="Kohler A."/>
            <person name="Barry K."/>
            <person name="Baskaran P."/>
            <person name="Daum C."/>
            <person name="Fauchery L."/>
            <person name="Ihrmark K."/>
            <person name="Kuo A."/>
            <person name="LaButti K."/>
            <person name="Lipzen A."/>
            <person name="Morin E."/>
            <person name="Grigoriev I.V."/>
            <person name="Henrissat B."/>
            <person name="Lindahl B."/>
            <person name="Martin F."/>
        </authorList>
    </citation>
    <scope>NUCLEOTIDE SEQUENCE</scope>
    <source>
        <strain evidence="1">JB14</strain>
    </source>
</reference>
<gene>
    <name evidence="1" type="ORF">BT96DRAFT_932332</name>
</gene>
<name>A0A6A4IEQ5_9AGAR</name>
<keyword evidence="2" id="KW-1185">Reference proteome</keyword>
<sequence length="170" mass="19385">MPIFSYPMPHSGIEQQTTRVISSYKHLPSDAGEDLCHWEDEPVQVGTGFLTLMGINCLFSEEIPRSTREQYHGRLFTGNCFPDAIKPSNPGDRNKMAFKIFLYNSLQNPYYGGRCMPKDYRKPFTSPIFTDGLMGKSDPTLMPLFYNQCFPSLPSVCLLKYAQKDFVISM</sequence>
<accession>A0A6A4IEQ5</accession>
<evidence type="ECO:0000313" key="2">
    <source>
        <dbReference type="Proteomes" id="UP000799118"/>
    </source>
</evidence>
<dbReference type="AlphaFoldDB" id="A0A6A4IEQ5"/>